<feature type="transmembrane region" description="Helical" evidence="2">
    <location>
        <begin position="93"/>
        <end position="113"/>
    </location>
</feature>
<name>A0ABU8ECH2_9ACTN</name>
<reference evidence="3 4" key="1">
    <citation type="submission" date="2024-03" db="EMBL/GenBank/DDBJ databases">
        <title>Draft genome sequence of Klenkia terrae.</title>
        <authorList>
            <person name="Duangmal K."/>
            <person name="Chantavorakit T."/>
        </authorList>
    </citation>
    <scope>NUCLEOTIDE SEQUENCE [LARGE SCALE GENOMIC DNA]</scope>
    <source>
        <strain evidence="3 4">JCM 17786</strain>
    </source>
</reference>
<evidence type="ECO:0000313" key="4">
    <source>
        <dbReference type="Proteomes" id="UP001373496"/>
    </source>
</evidence>
<keyword evidence="4" id="KW-1185">Reference proteome</keyword>
<keyword evidence="2" id="KW-1133">Transmembrane helix</keyword>
<evidence type="ECO:0000313" key="3">
    <source>
        <dbReference type="EMBL" id="MEI4281313.1"/>
    </source>
</evidence>
<feature type="transmembrane region" description="Helical" evidence="2">
    <location>
        <begin position="64"/>
        <end position="81"/>
    </location>
</feature>
<gene>
    <name evidence="3" type="ORF">UXQ13_22765</name>
</gene>
<keyword evidence="2" id="KW-0812">Transmembrane</keyword>
<feature type="region of interest" description="Disordered" evidence="1">
    <location>
        <begin position="1"/>
        <end position="22"/>
    </location>
</feature>
<evidence type="ECO:0000256" key="1">
    <source>
        <dbReference type="SAM" id="MobiDB-lite"/>
    </source>
</evidence>
<evidence type="ECO:0000256" key="2">
    <source>
        <dbReference type="SAM" id="Phobius"/>
    </source>
</evidence>
<proteinExistence type="predicted"/>
<dbReference type="Proteomes" id="UP001373496">
    <property type="component" value="Unassembled WGS sequence"/>
</dbReference>
<sequence length="114" mass="11732">MTPYQRAAAVSSSPVTRPADPRCRDRWPGAGDLVGQLALLAAALVVGAAMLVNRLQLPPDADRTWALDATTLALLGTAAVVHSLARRGRPGRWPVLLLAGPLLAAVVLAPGLAG</sequence>
<dbReference type="EMBL" id="JBAPLV010000045">
    <property type="protein sequence ID" value="MEI4281313.1"/>
    <property type="molecule type" value="Genomic_DNA"/>
</dbReference>
<keyword evidence="2" id="KW-0472">Membrane</keyword>
<accession>A0ABU8ECH2</accession>
<feature type="transmembrane region" description="Helical" evidence="2">
    <location>
        <begin position="33"/>
        <end position="52"/>
    </location>
</feature>
<organism evidence="3 4">
    <name type="scientific">Klenkia terrae</name>
    <dbReference type="NCBI Taxonomy" id="1052259"/>
    <lineage>
        <taxon>Bacteria</taxon>
        <taxon>Bacillati</taxon>
        <taxon>Actinomycetota</taxon>
        <taxon>Actinomycetes</taxon>
        <taxon>Geodermatophilales</taxon>
        <taxon>Geodermatophilaceae</taxon>
        <taxon>Klenkia</taxon>
    </lineage>
</organism>
<comment type="caution">
    <text evidence="3">The sequence shown here is derived from an EMBL/GenBank/DDBJ whole genome shotgun (WGS) entry which is preliminary data.</text>
</comment>
<protein>
    <submittedName>
        <fullName evidence="3">Uncharacterized protein</fullName>
    </submittedName>
</protein>
<dbReference type="RefSeq" id="WP_225235785.1">
    <property type="nucleotide sequence ID" value="NZ_JBAPLV010000045.1"/>
</dbReference>